<dbReference type="Gene3D" id="3.40.50.1110">
    <property type="entry name" value="SGNH hydrolase"/>
    <property type="match status" value="1"/>
</dbReference>
<evidence type="ECO:0000256" key="1">
    <source>
        <dbReference type="SAM" id="MobiDB-lite"/>
    </source>
</evidence>
<name>A0A7J5YXW3_DISMA</name>
<feature type="compositionally biased region" description="Acidic residues" evidence="1">
    <location>
        <begin position="418"/>
        <end position="427"/>
    </location>
</feature>
<dbReference type="Proteomes" id="UP000518266">
    <property type="component" value="Unassembled WGS sequence"/>
</dbReference>
<keyword evidence="3" id="KW-1185">Reference proteome</keyword>
<feature type="compositionally biased region" description="Basic and acidic residues" evidence="1">
    <location>
        <begin position="408"/>
        <end position="417"/>
    </location>
</feature>
<evidence type="ECO:0000313" key="3">
    <source>
        <dbReference type="Proteomes" id="UP000518266"/>
    </source>
</evidence>
<sequence length="427" mass="48024">MCRGVEEHIRNLTAAYVHPGTFLRRSLEQHAWRFDRVTGEALVVVHIGTNDVASGLSPAAIVGQMESLIDRIQHGHAEPLYVAVCSILPRPVDNDSTMGTVTMPRKRSFNMRRFPPKAVLPDAKDPVQRIQRWDKANKTYVEVERPYIVGTYNKYMGGVDLFDSFTAKYKFPMKSHTASRAPPAIALRPTTAGPPVAPVTSYSQPPFVWMRATVSCLIEDFNMVDGLEEFKIANKLTLDNVNVREEEDQTEREVVTDKDFERDVTDQATEDEYGTTDIGTDMEMFDVDRECNWLMCKQIIQKGQWVGLDSSEEKGPWLLGPALEPEPWLLGPVPEPGPWLLGPALRLEPWLCGLVLEPGPWLLGTEPEHGTMAVWDDGEPETKHNDAQNSSDSENEERIETESENEEKETGIEKEETGIDNEETGTD</sequence>
<dbReference type="PANTHER" id="PTHR47272:SF1">
    <property type="entry name" value="PIGGYBAC TRANSPOSABLE ELEMENT-DERIVED PROTEIN 3-LIKE"/>
    <property type="match status" value="1"/>
</dbReference>
<dbReference type="SUPFAM" id="SSF52266">
    <property type="entry name" value="SGNH hydrolase"/>
    <property type="match status" value="1"/>
</dbReference>
<dbReference type="AlphaFoldDB" id="A0A7J5YXW3"/>
<proteinExistence type="predicted"/>
<dbReference type="OrthoDB" id="8793438at2759"/>
<feature type="region of interest" description="Disordered" evidence="1">
    <location>
        <begin position="367"/>
        <end position="427"/>
    </location>
</feature>
<protein>
    <submittedName>
        <fullName evidence="2">Uncharacterized protein</fullName>
    </submittedName>
</protein>
<comment type="caution">
    <text evidence="2">The sequence shown here is derived from an EMBL/GenBank/DDBJ whole genome shotgun (WGS) entry which is preliminary data.</text>
</comment>
<dbReference type="InterPro" id="IPR036514">
    <property type="entry name" value="SGNH_hydro_sf"/>
</dbReference>
<evidence type="ECO:0000313" key="2">
    <source>
        <dbReference type="EMBL" id="KAF3854355.1"/>
    </source>
</evidence>
<accession>A0A7J5YXW3</accession>
<dbReference type="PANTHER" id="PTHR47272">
    <property type="entry name" value="DDE_TNP_1_7 DOMAIN-CONTAINING PROTEIN"/>
    <property type="match status" value="1"/>
</dbReference>
<gene>
    <name evidence="2" type="ORF">F7725_022410</name>
</gene>
<organism evidence="2 3">
    <name type="scientific">Dissostichus mawsoni</name>
    <name type="common">Antarctic cod</name>
    <dbReference type="NCBI Taxonomy" id="36200"/>
    <lineage>
        <taxon>Eukaryota</taxon>
        <taxon>Metazoa</taxon>
        <taxon>Chordata</taxon>
        <taxon>Craniata</taxon>
        <taxon>Vertebrata</taxon>
        <taxon>Euteleostomi</taxon>
        <taxon>Actinopterygii</taxon>
        <taxon>Neopterygii</taxon>
        <taxon>Teleostei</taxon>
        <taxon>Neoteleostei</taxon>
        <taxon>Acanthomorphata</taxon>
        <taxon>Eupercaria</taxon>
        <taxon>Perciformes</taxon>
        <taxon>Notothenioidei</taxon>
        <taxon>Nototheniidae</taxon>
        <taxon>Dissostichus</taxon>
    </lineage>
</organism>
<reference evidence="2 3" key="1">
    <citation type="submission" date="2020-03" db="EMBL/GenBank/DDBJ databases">
        <title>Dissostichus mawsoni Genome sequencing and assembly.</title>
        <authorList>
            <person name="Park H."/>
        </authorList>
    </citation>
    <scope>NUCLEOTIDE SEQUENCE [LARGE SCALE GENOMIC DNA]</scope>
    <source>
        <strain evidence="2">DM0001</strain>
        <tissue evidence="2">Muscle</tissue>
    </source>
</reference>
<dbReference type="EMBL" id="JAAKFY010000007">
    <property type="protein sequence ID" value="KAF3854355.1"/>
    <property type="molecule type" value="Genomic_DNA"/>
</dbReference>